<feature type="domain" description="Tc1-like transposase DDE" evidence="1">
    <location>
        <begin position="88"/>
        <end position="159"/>
    </location>
</feature>
<dbReference type="InterPro" id="IPR041426">
    <property type="entry name" value="Mos1_HTH"/>
</dbReference>
<reference evidence="3 4" key="1">
    <citation type="submission" date="2019-08" db="EMBL/GenBank/DDBJ databases">
        <title>The genome of the soybean aphid Biotype 1, its phylome, world population structure and adaptation to the North American continent.</title>
        <authorList>
            <person name="Giordano R."/>
            <person name="Donthu R.K."/>
            <person name="Hernandez A.G."/>
            <person name="Wright C.L."/>
            <person name="Zimin A.V."/>
        </authorList>
    </citation>
    <scope>NUCLEOTIDE SEQUENCE [LARGE SCALE GENOMIC DNA]</scope>
    <source>
        <tissue evidence="3">Whole aphids</tissue>
    </source>
</reference>
<dbReference type="PANTHER" id="PTHR46060">
    <property type="entry name" value="MARINER MOS1 TRANSPOSASE-LIKE PROTEIN"/>
    <property type="match status" value="1"/>
</dbReference>
<evidence type="ECO:0000313" key="3">
    <source>
        <dbReference type="EMBL" id="KAE9522669.1"/>
    </source>
</evidence>
<dbReference type="InterPro" id="IPR038717">
    <property type="entry name" value="Tc1-like_DDE_dom"/>
</dbReference>
<evidence type="ECO:0000259" key="1">
    <source>
        <dbReference type="Pfam" id="PF13358"/>
    </source>
</evidence>
<comment type="caution">
    <text evidence="3">The sequence shown here is derived from an EMBL/GenBank/DDBJ whole genome shotgun (WGS) entry which is preliminary data.</text>
</comment>
<sequence>MSENTEQRVCIKFCHKLGKTATETYQMLLLAYGDETMSRARVFEWFKRFKEGRTTVESDEREGRPSKSRNEEIIQKIRTAIRDAVRRKRPEFNESGSWKLHHDNAPAHSAHVVQQFLAKHGIPVVSQPPYSPDLAPCDFFLFPKIKMALKGKRFQYVDEIKQNATEQLRGVSKNDFHRCFQKWQERWRTCMDSEGAYFEGD</sequence>
<feature type="domain" description="Mos1 transposase HTH" evidence="2">
    <location>
        <begin position="8"/>
        <end position="52"/>
    </location>
</feature>
<dbReference type="Proteomes" id="UP000475862">
    <property type="component" value="Unassembled WGS sequence"/>
</dbReference>
<dbReference type="Pfam" id="PF17906">
    <property type="entry name" value="HTH_48"/>
    <property type="match status" value="1"/>
</dbReference>
<dbReference type="GO" id="GO:0003676">
    <property type="term" value="F:nucleic acid binding"/>
    <property type="evidence" value="ECO:0007669"/>
    <property type="project" value="InterPro"/>
</dbReference>
<name>A0A6G0SWH0_APHGL</name>
<dbReference type="InterPro" id="IPR052709">
    <property type="entry name" value="Transposase-MT_Hybrid"/>
</dbReference>
<dbReference type="Gene3D" id="3.30.420.10">
    <property type="entry name" value="Ribonuclease H-like superfamily/Ribonuclease H"/>
    <property type="match status" value="1"/>
</dbReference>
<proteinExistence type="predicted"/>
<dbReference type="Pfam" id="PF13358">
    <property type="entry name" value="DDE_3"/>
    <property type="match status" value="1"/>
</dbReference>
<dbReference type="EMBL" id="VYZN01000824">
    <property type="protein sequence ID" value="KAE9522669.1"/>
    <property type="molecule type" value="Genomic_DNA"/>
</dbReference>
<organism evidence="3 4">
    <name type="scientific">Aphis glycines</name>
    <name type="common">Soybean aphid</name>
    <dbReference type="NCBI Taxonomy" id="307491"/>
    <lineage>
        <taxon>Eukaryota</taxon>
        <taxon>Metazoa</taxon>
        <taxon>Ecdysozoa</taxon>
        <taxon>Arthropoda</taxon>
        <taxon>Hexapoda</taxon>
        <taxon>Insecta</taxon>
        <taxon>Pterygota</taxon>
        <taxon>Neoptera</taxon>
        <taxon>Paraneoptera</taxon>
        <taxon>Hemiptera</taxon>
        <taxon>Sternorrhyncha</taxon>
        <taxon>Aphidomorpha</taxon>
        <taxon>Aphidoidea</taxon>
        <taxon>Aphididae</taxon>
        <taxon>Aphidini</taxon>
        <taxon>Aphis</taxon>
        <taxon>Aphis</taxon>
    </lineage>
</organism>
<dbReference type="InterPro" id="IPR036397">
    <property type="entry name" value="RNaseH_sf"/>
</dbReference>
<protein>
    <submittedName>
        <fullName evidence="3">Uncharacterized protein</fullName>
    </submittedName>
</protein>
<dbReference type="AlphaFoldDB" id="A0A6G0SWH0"/>
<dbReference type="PANTHER" id="PTHR46060:SF1">
    <property type="entry name" value="MARINER MOS1 TRANSPOSASE-LIKE PROTEIN"/>
    <property type="match status" value="1"/>
</dbReference>
<keyword evidence="4" id="KW-1185">Reference proteome</keyword>
<accession>A0A6G0SWH0</accession>
<dbReference type="OrthoDB" id="6716714at2759"/>
<evidence type="ECO:0000259" key="2">
    <source>
        <dbReference type="Pfam" id="PF17906"/>
    </source>
</evidence>
<gene>
    <name evidence="3" type="ORF">AGLY_016942</name>
</gene>
<evidence type="ECO:0000313" key="4">
    <source>
        <dbReference type="Proteomes" id="UP000475862"/>
    </source>
</evidence>